<dbReference type="InterPro" id="IPR000835">
    <property type="entry name" value="HTH_MarR-typ"/>
</dbReference>
<organism evidence="2 3">
    <name type="scientific">Pseudonocardia benzenivorans</name>
    <dbReference type="NCBI Taxonomy" id="228005"/>
    <lineage>
        <taxon>Bacteria</taxon>
        <taxon>Bacillati</taxon>
        <taxon>Actinomycetota</taxon>
        <taxon>Actinomycetes</taxon>
        <taxon>Pseudonocardiales</taxon>
        <taxon>Pseudonocardiaceae</taxon>
        <taxon>Pseudonocardia</taxon>
    </lineage>
</organism>
<evidence type="ECO:0000259" key="1">
    <source>
        <dbReference type="Pfam" id="PF12802"/>
    </source>
</evidence>
<name>A0ABW3VM21_9PSEU</name>
<sequence>MRAARRGTRLARAYFQQIGRAGRDREPATIELHHHHDDLRLQRFLVARRPRPDALRAVLDAVADGPVTGAELGERTGLSRQRRTTAVNLLEQVGALRHEDGRIVRANAADLPAREAVRGCAGGGDGRSGRTPSTPVRHAEWGDGVVLATEADRSTVLFDERGYATLSREAVAENDLLEVREG</sequence>
<gene>
    <name evidence="2" type="ORF">ACFQ34_18880</name>
</gene>
<feature type="domain" description="HTH marR-type" evidence="1">
    <location>
        <begin position="58"/>
        <end position="99"/>
    </location>
</feature>
<dbReference type="Pfam" id="PF12802">
    <property type="entry name" value="MarR_2"/>
    <property type="match status" value="1"/>
</dbReference>
<evidence type="ECO:0000313" key="3">
    <source>
        <dbReference type="Proteomes" id="UP001597182"/>
    </source>
</evidence>
<dbReference type="EMBL" id="JBHTMB010000159">
    <property type="protein sequence ID" value="MFD1235358.1"/>
    <property type="molecule type" value="Genomic_DNA"/>
</dbReference>
<evidence type="ECO:0000313" key="2">
    <source>
        <dbReference type="EMBL" id="MFD1235358.1"/>
    </source>
</evidence>
<reference evidence="3" key="1">
    <citation type="journal article" date="2019" name="Int. J. Syst. Evol. Microbiol.">
        <title>The Global Catalogue of Microorganisms (GCM) 10K type strain sequencing project: providing services to taxonomists for standard genome sequencing and annotation.</title>
        <authorList>
            <consortium name="The Broad Institute Genomics Platform"/>
            <consortium name="The Broad Institute Genome Sequencing Center for Infectious Disease"/>
            <person name="Wu L."/>
            <person name="Ma J."/>
        </authorList>
    </citation>
    <scope>NUCLEOTIDE SEQUENCE [LARGE SCALE GENOMIC DNA]</scope>
    <source>
        <strain evidence="3">CCUG 49018</strain>
    </source>
</reference>
<comment type="caution">
    <text evidence="2">The sequence shown here is derived from an EMBL/GenBank/DDBJ whole genome shotgun (WGS) entry which is preliminary data.</text>
</comment>
<dbReference type="Proteomes" id="UP001597182">
    <property type="component" value="Unassembled WGS sequence"/>
</dbReference>
<keyword evidence="3" id="KW-1185">Reference proteome</keyword>
<accession>A0ABW3VM21</accession>
<protein>
    <submittedName>
        <fullName evidence="2">MarR family transcriptional regulator</fullName>
    </submittedName>
</protein>
<proteinExistence type="predicted"/>
<dbReference type="RefSeq" id="WP_346089823.1">
    <property type="nucleotide sequence ID" value="NZ_BAABKS010000005.1"/>
</dbReference>